<gene>
    <name evidence="3" type="ORF">GSONMT00017071001</name>
</gene>
<dbReference type="PaxDb" id="8022-A0A060ZFN2"/>
<dbReference type="GO" id="GO:0090307">
    <property type="term" value="P:mitotic spindle assembly"/>
    <property type="evidence" value="ECO:0007669"/>
    <property type="project" value="TreeGrafter"/>
</dbReference>
<dbReference type="PANTHER" id="PTHR21567:SF28">
    <property type="entry name" value="CLIP-ASSOCIATING PROTEIN 1"/>
    <property type="match status" value="1"/>
</dbReference>
<evidence type="ECO:0000259" key="2">
    <source>
        <dbReference type="Pfam" id="PF12348"/>
    </source>
</evidence>
<accession>A0A060ZFN2</accession>
<sequence>EREKKSIREVGGGGGGGGLRDLSVGVVWFPGCFVSVMFAYFPTRHVAILTETIKKGIHDADSEARSVARKCYWGFHGHYSREAEHLFQALESTYQKALQSHLKSSDSVVSLHQSDRSSSSSQESLNRPLSVKSVIGGDMKRGKMVSSRVNSNPGGSLQRSRSDIDVNAAASAKSCLVTVPSASPFSSAATLPPGSYASLGKSDTH</sequence>
<evidence type="ECO:0000256" key="1">
    <source>
        <dbReference type="SAM" id="MobiDB-lite"/>
    </source>
</evidence>
<dbReference type="GO" id="GO:0005881">
    <property type="term" value="C:cytoplasmic microtubule"/>
    <property type="evidence" value="ECO:0007669"/>
    <property type="project" value="TreeGrafter"/>
</dbReference>
<dbReference type="STRING" id="8022.A0A060ZFN2"/>
<dbReference type="Pfam" id="PF12348">
    <property type="entry name" value="CLASP_N"/>
    <property type="match status" value="1"/>
</dbReference>
<feature type="region of interest" description="Disordered" evidence="1">
    <location>
        <begin position="183"/>
        <end position="205"/>
    </location>
</feature>
<dbReference type="GO" id="GO:0072686">
    <property type="term" value="C:mitotic spindle"/>
    <property type="evidence" value="ECO:0007669"/>
    <property type="project" value="TreeGrafter"/>
</dbReference>
<dbReference type="GO" id="GO:0040001">
    <property type="term" value="P:establishment of mitotic spindle localization"/>
    <property type="evidence" value="ECO:0007669"/>
    <property type="project" value="TreeGrafter"/>
</dbReference>
<dbReference type="GO" id="GO:0005876">
    <property type="term" value="C:spindle microtubule"/>
    <property type="evidence" value="ECO:0007669"/>
    <property type="project" value="TreeGrafter"/>
</dbReference>
<proteinExistence type="predicted"/>
<dbReference type="GO" id="GO:0000776">
    <property type="term" value="C:kinetochore"/>
    <property type="evidence" value="ECO:0007669"/>
    <property type="project" value="TreeGrafter"/>
</dbReference>
<evidence type="ECO:0000313" key="4">
    <source>
        <dbReference type="Proteomes" id="UP000193380"/>
    </source>
</evidence>
<organism evidence="3 4">
    <name type="scientific">Oncorhynchus mykiss</name>
    <name type="common">Rainbow trout</name>
    <name type="synonym">Salmo gairdneri</name>
    <dbReference type="NCBI Taxonomy" id="8022"/>
    <lineage>
        <taxon>Eukaryota</taxon>
        <taxon>Metazoa</taxon>
        <taxon>Chordata</taxon>
        <taxon>Craniata</taxon>
        <taxon>Vertebrata</taxon>
        <taxon>Euteleostomi</taxon>
        <taxon>Actinopterygii</taxon>
        <taxon>Neopterygii</taxon>
        <taxon>Teleostei</taxon>
        <taxon>Protacanthopterygii</taxon>
        <taxon>Salmoniformes</taxon>
        <taxon>Salmonidae</taxon>
        <taxon>Salmoninae</taxon>
        <taxon>Oncorhynchus</taxon>
    </lineage>
</organism>
<dbReference type="GO" id="GO:0043515">
    <property type="term" value="F:kinetochore binding"/>
    <property type="evidence" value="ECO:0007669"/>
    <property type="project" value="TreeGrafter"/>
</dbReference>
<reference evidence="3" key="1">
    <citation type="journal article" date="2014" name="Nat. Commun.">
        <title>The rainbow trout genome provides novel insights into evolution after whole-genome duplication in vertebrates.</title>
        <authorList>
            <person name="Berthelot C."/>
            <person name="Brunet F."/>
            <person name="Chalopin D."/>
            <person name="Juanchich A."/>
            <person name="Bernard M."/>
            <person name="Noel B."/>
            <person name="Bento P."/>
            <person name="Da Silva C."/>
            <person name="Labadie K."/>
            <person name="Alberti A."/>
            <person name="Aury J.M."/>
            <person name="Louis A."/>
            <person name="Dehais P."/>
            <person name="Bardou P."/>
            <person name="Montfort J."/>
            <person name="Klopp C."/>
            <person name="Cabau C."/>
            <person name="Gaspin C."/>
            <person name="Thorgaard G.H."/>
            <person name="Boussaha M."/>
            <person name="Quillet E."/>
            <person name="Guyomard R."/>
            <person name="Galiana D."/>
            <person name="Bobe J."/>
            <person name="Volff J.N."/>
            <person name="Genet C."/>
            <person name="Wincker P."/>
            <person name="Jaillon O."/>
            <person name="Roest Crollius H."/>
            <person name="Guiguen Y."/>
        </authorList>
    </citation>
    <scope>NUCLEOTIDE SEQUENCE [LARGE SCALE GENOMIC DNA]</scope>
</reference>
<evidence type="ECO:0000313" key="3">
    <source>
        <dbReference type="EMBL" id="CDR00015.1"/>
    </source>
</evidence>
<feature type="compositionally biased region" description="Polar residues" evidence="1">
    <location>
        <begin position="147"/>
        <end position="159"/>
    </location>
</feature>
<dbReference type="GO" id="GO:0045180">
    <property type="term" value="C:basal cortex"/>
    <property type="evidence" value="ECO:0007669"/>
    <property type="project" value="TreeGrafter"/>
</dbReference>
<feature type="non-terminal residue" evidence="3">
    <location>
        <position position="1"/>
    </location>
</feature>
<dbReference type="InterPro" id="IPR024395">
    <property type="entry name" value="CLASP_N_dom"/>
</dbReference>
<dbReference type="Proteomes" id="UP000193380">
    <property type="component" value="Unassembled WGS sequence"/>
</dbReference>
<feature type="region of interest" description="Disordered" evidence="1">
    <location>
        <begin position="109"/>
        <end position="162"/>
    </location>
</feature>
<reference evidence="3" key="2">
    <citation type="submission" date="2014-03" db="EMBL/GenBank/DDBJ databases">
        <authorList>
            <person name="Genoscope - CEA"/>
        </authorList>
    </citation>
    <scope>NUCLEOTIDE SEQUENCE</scope>
</reference>
<name>A0A060ZFN2_ONCMY</name>
<protein>
    <recommendedName>
        <fullName evidence="2">CLASP N-terminal domain-containing protein</fullName>
    </recommendedName>
</protein>
<dbReference type="EMBL" id="FR952240">
    <property type="protein sequence ID" value="CDR00015.1"/>
    <property type="molecule type" value="Genomic_DNA"/>
</dbReference>
<dbReference type="GO" id="GO:0005815">
    <property type="term" value="C:microtubule organizing center"/>
    <property type="evidence" value="ECO:0007669"/>
    <property type="project" value="TreeGrafter"/>
</dbReference>
<dbReference type="PANTHER" id="PTHR21567">
    <property type="entry name" value="CLASP"/>
    <property type="match status" value="1"/>
</dbReference>
<dbReference type="InterPro" id="IPR011989">
    <property type="entry name" value="ARM-like"/>
</dbReference>
<dbReference type="GO" id="GO:0008017">
    <property type="term" value="F:microtubule binding"/>
    <property type="evidence" value="ECO:0007669"/>
    <property type="project" value="TreeGrafter"/>
</dbReference>
<dbReference type="Gene3D" id="1.25.10.10">
    <property type="entry name" value="Leucine-rich Repeat Variant"/>
    <property type="match status" value="1"/>
</dbReference>
<dbReference type="AlphaFoldDB" id="A0A060ZFN2"/>
<feature type="domain" description="CLASP N-terminal" evidence="2">
    <location>
        <begin position="47"/>
        <end position="99"/>
    </location>
</feature>
<feature type="compositionally biased region" description="Low complexity" evidence="1">
    <location>
        <begin position="109"/>
        <end position="130"/>
    </location>
</feature>